<accession>A0A850T732</accession>
<evidence type="ECO:0008006" key="3">
    <source>
        <dbReference type="Google" id="ProtNLM"/>
    </source>
</evidence>
<dbReference type="AlphaFoldDB" id="A0A850T732"/>
<name>A0A850T732_9BACT</name>
<organism evidence="1 2">
    <name type="scientific">Desulfobacter latus</name>
    <dbReference type="NCBI Taxonomy" id="2292"/>
    <lineage>
        <taxon>Bacteria</taxon>
        <taxon>Pseudomonadati</taxon>
        <taxon>Thermodesulfobacteriota</taxon>
        <taxon>Desulfobacteria</taxon>
        <taxon>Desulfobacterales</taxon>
        <taxon>Desulfobacteraceae</taxon>
        <taxon>Desulfobacter</taxon>
    </lineage>
</organism>
<proteinExistence type="predicted"/>
<dbReference type="EMBL" id="JACADJ010000007">
    <property type="protein sequence ID" value="NWH04037.1"/>
    <property type="molecule type" value="Genomic_DNA"/>
</dbReference>
<sequence length="183" mass="20696">MKNNDHWLKKIKNKVAGRTVSPEKSIEKNLQTPEEKIDKTEEIIEVIKKAEETLYKNNNPQYEETLAKPLIKSPSETIRVIKDRGWRKRGNAEEANCFLIRVLSRILNEGEGMIKEKALEVLIQIFSTPDDNTTGWVCILEQSANVIAKANMSDAKGKLESLKSEVSGNNVKAIDYALSLLQD</sequence>
<gene>
    <name evidence="1" type="ORF">HXW94_03370</name>
</gene>
<protein>
    <recommendedName>
        <fullName evidence="3">HEAT repeat domain-containing protein</fullName>
    </recommendedName>
</protein>
<dbReference type="Proteomes" id="UP000553343">
    <property type="component" value="Unassembled WGS sequence"/>
</dbReference>
<keyword evidence="2" id="KW-1185">Reference proteome</keyword>
<evidence type="ECO:0000313" key="2">
    <source>
        <dbReference type="Proteomes" id="UP000553343"/>
    </source>
</evidence>
<evidence type="ECO:0000313" key="1">
    <source>
        <dbReference type="EMBL" id="NWH04037.1"/>
    </source>
</evidence>
<comment type="caution">
    <text evidence="1">The sequence shown here is derived from an EMBL/GenBank/DDBJ whole genome shotgun (WGS) entry which is preliminary data.</text>
</comment>
<dbReference type="RefSeq" id="WP_178365492.1">
    <property type="nucleotide sequence ID" value="NZ_JACADJ010000007.1"/>
</dbReference>
<reference evidence="1 2" key="1">
    <citation type="submission" date="2020-06" db="EMBL/GenBank/DDBJ databases">
        <title>High-quality draft genome of sulfate reducer Desulfobacter latus type strain AcrS2 isolated from marine sediment.</title>
        <authorList>
            <person name="Hoppe M."/>
            <person name="Larsen C.K."/>
            <person name="Marshall I.P.G."/>
            <person name="Schramm A."/>
            <person name="Marietou A.G."/>
        </authorList>
    </citation>
    <scope>NUCLEOTIDE SEQUENCE [LARGE SCALE GENOMIC DNA]</scope>
    <source>
        <strain evidence="1 2">AcRS2</strain>
    </source>
</reference>